<proteinExistence type="predicted"/>
<gene>
    <name evidence="3" type="ORF">PSR59_05935</name>
</gene>
<organism evidence="3 4">
    <name type="scientific">Ligilactobacillus ruminis</name>
    <dbReference type="NCBI Taxonomy" id="1623"/>
    <lineage>
        <taxon>Bacteria</taxon>
        <taxon>Bacillati</taxon>
        <taxon>Bacillota</taxon>
        <taxon>Bacilli</taxon>
        <taxon>Lactobacillales</taxon>
        <taxon>Lactobacillaceae</taxon>
        <taxon>Ligilactobacillus</taxon>
    </lineage>
</organism>
<feature type="transmembrane region" description="Helical" evidence="2">
    <location>
        <begin position="28"/>
        <end position="46"/>
    </location>
</feature>
<name>A0AAQ2XIB2_9LACO</name>
<evidence type="ECO:0000313" key="3">
    <source>
        <dbReference type="EMBL" id="WDC81231.1"/>
    </source>
</evidence>
<feature type="compositionally biased region" description="Polar residues" evidence="1">
    <location>
        <begin position="48"/>
        <end position="57"/>
    </location>
</feature>
<reference evidence="3" key="1">
    <citation type="submission" date="2023-02" db="EMBL/GenBank/DDBJ databases">
        <title>Complete genome sequence of Lactobacillus ruminis CACC888 isolated from Pig feces.</title>
        <authorList>
            <person name="Park S."/>
            <person name="Park M.A."/>
            <person name="Kim D.-H."/>
            <person name="Kim Y."/>
        </authorList>
    </citation>
    <scope>NUCLEOTIDE SEQUENCE</scope>
    <source>
        <strain evidence="3">CACC888</strain>
    </source>
</reference>
<feature type="transmembrane region" description="Helical" evidence="2">
    <location>
        <begin position="6"/>
        <end position="21"/>
    </location>
</feature>
<evidence type="ECO:0000256" key="2">
    <source>
        <dbReference type="SAM" id="Phobius"/>
    </source>
</evidence>
<keyword evidence="2" id="KW-1133">Transmembrane helix</keyword>
<dbReference type="Proteomes" id="UP001222683">
    <property type="component" value="Chromosome"/>
</dbReference>
<accession>A0AAQ2XIB2</accession>
<feature type="region of interest" description="Disordered" evidence="1">
    <location>
        <begin position="46"/>
        <end position="96"/>
    </location>
</feature>
<dbReference type="RefSeq" id="WP_273744587.1">
    <property type="nucleotide sequence ID" value="NZ_CP117692.1"/>
</dbReference>
<sequence>MKIIGLIIILISVLGFCHIHYKKPDKKIFFLIASIFALIVGIGLGADSVSTPDTPTEGSKIVRKTSKDYGPQNKAAKISSENKKAKESLSKKQSDVQKKLQAWHHVRVQPHSLQAILTKLRKMTRQICPT</sequence>
<evidence type="ECO:0000256" key="1">
    <source>
        <dbReference type="SAM" id="MobiDB-lite"/>
    </source>
</evidence>
<keyword evidence="2" id="KW-0812">Transmembrane</keyword>
<keyword evidence="2" id="KW-0472">Membrane</keyword>
<dbReference type="EMBL" id="CP117692">
    <property type="protein sequence ID" value="WDC81231.1"/>
    <property type="molecule type" value="Genomic_DNA"/>
</dbReference>
<evidence type="ECO:0000313" key="4">
    <source>
        <dbReference type="Proteomes" id="UP001222683"/>
    </source>
</evidence>
<dbReference type="AlphaFoldDB" id="A0AAQ2XIB2"/>
<protein>
    <submittedName>
        <fullName evidence="3">Uncharacterized protein</fullName>
    </submittedName>
</protein>
<feature type="compositionally biased region" description="Basic and acidic residues" evidence="1">
    <location>
        <begin position="80"/>
        <end position="96"/>
    </location>
</feature>